<feature type="compositionally biased region" description="Polar residues" evidence="1">
    <location>
        <begin position="706"/>
        <end position="715"/>
    </location>
</feature>
<gene>
    <name evidence="2" type="ORF">PR048_016687</name>
</gene>
<feature type="region of interest" description="Disordered" evidence="1">
    <location>
        <begin position="696"/>
        <end position="715"/>
    </location>
</feature>
<feature type="region of interest" description="Disordered" evidence="1">
    <location>
        <begin position="368"/>
        <end position="400"/>
    </location>
</feature>
<dbReference type="EMBL" id="JARBHB010000006">
    <property type="protein sequence ID" value="KAJ8880221.1"/>
    <property type="molecule type" value="Genomic_DNA"/>
</dbReference>
<evidence type="ECO:0000256" key="1">
    <source>
        <dbReference type="SAM" id="MobiDB-lite"/>
    </source>
</evidence>
<proteinExistence type="predicted"/>
<evidence type="ECO:0000313" key="2">
    <source>
        <dbReference type="EMBL" id="KAJ8880221.1"/>
    </source>
</evidence>
<feature type="region of interest" description="Disordered" evidence="1">
    <location>
        <begin position="871"/>
        <end position="904"/>
    </location>
</feature>
<keyword evidence="3" id="KW-1185">Reference proteome</keyword>
<evidence type="ECO:0000313" key="3">
    <source>
        <dbReference type="Proteomes" id="UP001159363"/>
    </source>
</evidence>
<accession>A0ABQ9H7L8</accession>
<organism evidence="2 3">
    <name type="scientific">Dryococelus australis</name>
    <dbReference type="NCBI Taxonomy" id="614101"/>
    <lineage>
        <taxon>Eukaryota</taxon>
        <taxon>Metazoa</taxon>
        <taxon>Ecdysozoa</taxon>
        <taxon>Arthropoda</taxon>
        <taxon>Hexapoda</taxon>
        <taxon>Insecta</taxon>
        <taxon>Pterygota</taxon>
        <taxon>Neoptera</taxon>
        <taxon>Polyneoptera</taxon>
        <taxon>Phasmatodea</taxon>
        <taxon>Verophasmatodea</taxon>
        <taxon>Anareolatae</taxon>
        <taxon>Phasmatidae</taxon>
        <taxon>Eurycanthinae</taxon>
        <taxon>Dryococelus</taxon>
    </lineage>
</organism>
<protein>
    <submittedName>
        <fullName evidence="2">Uncharacterized protein</fullName>
    </submittedName>
</protein>
<dbReference type="Proteomes" id="UP001159363">
    <property type="component" value="Chromosome 5"/>
</dbReference>
<comment type="caution">
    <text evidence="2">The sequence shown here is derived from an EMBL/GenBank/DDBJ whole genome shotgun (WGS) entry which is preliminary data.</text>
</comment>
<name>A0ABQ9H7L8_9NEOP</name>
<sequence length="904" mass="100243">MLRRDTIPEPHSSTAVPAIVRQTHMAYTTQYKPQSSIPRGRGGTVARALASKENGYRFPECESCRTMPLVGGFPRGSPAPPPPPIAFQRCSTLVSLHPYRFSRIPMLRVTQTAPLHSSFDTIFVTVYPPPPPRSEDGPLHRIYLLVSDKRTPMAAHRFLNGPRAYSTVLVEIPTHHQHGTRQFGVLSPTICNYLQRMGKCIMRHVLPLRRLHAITTLMASRSELHGVHCPSLVLEGEWRIGLEYFPVYHATRVATEKATCYNYIDGISLGAAWGALPITRLGGGVALEQLQCAIHGREIDVSQACALHRLMDYDWYRRQGEILLRLGAKPLRLLGRKIMQGDMHRGREGLDSHGLHFEVMTTSLSVLTTSPNYEEQGEKPPRETEPPASFARPPHQGRGAVRRAVTTVPPHPSFFYVFCAAVSALVEAGSFLPALILYHLPRQPLLRAHSVAQPQPACCLRQAFPTNNTTGCSRSYSTGFGTSRARRSLSFQIVSYIFEWLPTTKGSRKAKLRRHDGGVKPAMHTACLDSADGFPYSEAVEGSRSDTSAADFQFACRTENLSASRSNLSSSTSPQHNYHNDKIQKKRWVGNGFNADWEGSNILKHFRPANVVCMKNEPCYAVYDRCSAVVVHSNRVHSGGSGFDSRSGFPEFGFTLISEIALGETGCPQTPLDPFHIKTFEACAGGELWRGKCDQEGRGQGESYPKVSTATRAWSTPQRPTSLQRSFCVVDGQLREEILHLQELQRFLTSDQIYEAYVSTPTAHRILAPAVGSPFSADILSISLHGRKRPMVSRIAKTYGGENRCLLACLSQVAMCSCSELRSSFHPPTTRSSRDFSQQPQRLATTATTSSSYQLSQVAMCSCSELRSSFHPPTTRSSRDFSQQPQRLPTTATTSSSYQQVCHK</sequence>
<reference evidence="2 3" key="1">
    <citation type="submission" date="2023-02" db="EMBL/GenBank/DDBJ databases">
        <title>LHISI_Scaffold_Assembly.</title>
        <authorList>
            <person name="Stuart O.P."/>
            <person name="Cleave R."/>
            <person name="Magrath M.J.L."/>
            <person name="Mikheyev A.S."/>
        </authorList>
    </citation>
    <scope>NUCLEOTIDE SEQUENCE [LARGE SCALE GENOMIC DNA]</scope>
    <source>
        <strain evidence="2">Daus_M_001</strain>
        <tissue evidence="2">Leg muscle</tissue>
    </source>
</reference>
<feature type="compositionally biased region" description="Basic and acidic residues" evidence="1">
    <location>
        <begin position="376"/>
        <end position="385"/>
    </location>
</feature>
<feature type="region of interest" description="Disordered" evidence="1">
    <location>
        <begin position="825"/>
        <end position="849"/>
    </location>
</feature>